<dbReference type="SUPFAM" id="SSF51412">
    <property type="entry name" value="Inosine monophosphate dehydrogenase (IMPDH)"/>
    <property type="match status" value="1"/>
</dbReference>
<feature type="binding site" evidence="8">
    <location>
        <begin position="277"/>
        <end position="280"/>
    </location>
    <ligand>
        <name>NADP(+)</name>
        <dbReference type="ChEBI" id="CHEBI:58349"/>
        <note>ligand shared between two neighboring subunits</note>
    </ligand>
</feature>
<dbReference type="EC" id="1.7.1.7" evidence="8"/>
<dbReference type="PIRSF" id="PIRSF000235">
    <property type="entry name" value="GMP_reductase"/>
    <property type="match status" value="1"/>
</dbReference>
<feature type="binding site" evidence="8">
    <location>
        <begin position="26"/>
        <end position="27"/>
    </location>
    <ligand>
        <name>NADP(+)</name>
        <dbReference type="ChEBI" id="CHEBI:58349"/>
        <note>ligand shared between two neighboring subunits</note>
    </ligand>
</feature>
<gene>
    <name evidence="11" type="primary">LOC106815828</name>
</gene>
<evidence type="ECO:0000313" key="11">
    <source>
        <dbReference type="RefSeq" id="XP_014675832.1"/>
    </source>
</evidence>
<keyword evidence="3 8" id="KW-0521">NADP</keyword>
<feature type="active site" description="Thioimidate intermediate" evidence="8">
    <location>
        <position position="186"/>
    </location>
</feature>
<feature type="binding site" evidence="8">
    <location>
        <position position="186"/>
    </location>
    <ligand>
        <name>K(+)</name>
        <dbReference type="ChEBI" id="CHEBI:29103"/>
    </ligand>
</feature>
<dbReference type="InterPro" id="IPR050139">
    <property type="entry name" value="GMP_reductase"/>
</dbReference>
<feature type="binding site" evidence="8">
    <location>
        <position position="183"/>
    </location>
    <ligand>
        <name>K(+)</name>
        <dbReference type="ChEBI" id="CHEBI:29103"/>
    </ligand>
</feature>
<keyword evidence="5 8" id="KW-0560">Oxidoreductase</keyword>
<protein>
    <recommendedName>
        <fullName evidence="8">GMP reductase</fullName>
        <shortName evidence="8">GMPR</shortName>
        <ecNumber evidence="8">1.7.1.7</ecNumber>
    </recommendedName>
    <alternativeName>
        <fullName evidence="8">Guanosine 5'-monophosphate oxidoreductase</fullName>
        <shortName evidence="8">Guanosine monophosphate reductase</shortName>
    </alternativeName>
</protein>
<dbReference type="Proteomes" id="UP000695022">
    <property type="component" value="Unplaced"/>
</dbReference>
<evidence type="ECO:0000256" key="3">
    <source>
        <dbReference type="ARBA" id="ARBA00022857"/>
    </source>
</evidence>
<comment type="similarity">
    <text evidence="8">Belongs to the IMPDH/GMPR family. GuaC type 1 subfamily.</text>
</comment>
<accession>A0ABM1EUG1</accession>
<evidence type="ECO:0000259" key="9">
    <source>
        <dbReference type="Pfam" id="PF00478"/>
    </source>
</evidence>
<feature type="active site" description="Proton donor/acceptor" evidence="8">
    <location>
        <position position="188"/>
    </location>
</feature>
<feature type="binding site" evidence="8">
    <location>
        <position position="189"/>
    </location>
    <ligand>
        <name>K(+)</name>
        <dbReference type="ChEBI" id="CHEBI:29103"/>
    </ligand>
</feature>
<evidence type="ECO:0000256" key="7">
    <source>
        <dbReference type="ARBA" id="ARBA00048616"/>
    </source>
</evidence>
<feature type="domain" description="IMP dehydrogenase/GMP reductase" evidence="9">
    <location>
        <begin position="249"/>
        <end position="303"/>
    </location>
</feature>
<evidence type="ECO:0000256" key="6">
    <source>
        <dbReference type="ARBA" id="ARBA00037691"/>
    </source>
</evidence>
<dbReference type="Gene3D" id="3.20.20.70">
    <property type="entry name" value="Aldolase class I"/>
    <property type="match status" value="2"/>
</dbReference>
<feature type="binding site" description="in other chain" evidence="8">
    <location>
        <begin position="129"/>
        <end position="131"/>
    </location>
    <ligand>
        <name>NADP(+)</name>
        <dbReference type="ChEBI" id="CHEBI:58349"/>
        <note>ligand shared between two neighboring subunits</note>
    </ligand>
</feature>
<comment type="catalytic activity">
    <reaction evidence="7 8">
        <text>IMP + NH4(+) + NADP(+) = GMP + NADPH + 2 H(+)</text>
        <dbReference type="Rhea" id="RHEA:17185"/>
        <dbReference type="ChEBI" id="CHEBI:15378"/>
        <dbReference type="ChEBI" id="CHEBI:28938"/>
        <dbReference type="ChEBI" id="CHEBI:57783"/>
        <dbReference type="ChEBI" id="CHEBI:58053"/>
        <dbReference type="ChEBI" id="CHEBI:58115"/>
        <dbReference type="ChEBI" id="CHEBI:58349"/>
        <dbReference type="EC" id="1.7.1.7"/>
    </reaction>
</comment>
<keyword evidence="1 8" id="KW-0659">Purine metabolism</keyword>
<feature type="binding site" description="in other chain" evidence="8">
    <location>
        <position position="78"/>
    </location>
    <ligand>
        <name>NADP(+)</name>
        <dbReference type="ChEBI" id="CHEBI:58349"/>
        <note>ligand shared between two neighboring subunits</note>
    </ligand>
</feature>
<evidence type="ECO:0000256" key="5">
    <source>
        <dbReference type="ARBA" id="ARBA00023002"/>
    </source>
</evidence>
<dbReference type="SMART" id="SM01240">
    <property type="entry name" value="IMPDH"/>
    <property type="match status" value="1"/>
</dbReference>
<feature type="binding site" description="in other chain" evidence="8">
    <location>
        <begin position="180"/>
        <end position="181"/>
    </location>
    <ligand>
        <name>NADP(+)</name>
        <dbReference type="ChEBI" id="CHEBI:58349"/>
        <note>ligand shared between two neighboring subunits</note>
    </ligand>
</feature>
<evidence type="ECO:0000256" key="1">
    <source>
        <dbReference type="ARBA" id="ARBA00022631"/>
    </source>
</evidence>
<keyword evidence="10" id="KW-1185">Reference proteome</keyword>
<evidence type="ECO:0000256" key="8">
    <source>
        <dbReference type="HAMAP-Rule" id="MF_03195"/>
    </source>
</evidence>
<proteinExistence type="inferred from homology"/>
<comment type="subunit">
    <text evidence="8">Homotetramer.</text>
</comment>
<dbReference type="GeneID" id="106815828"/>
<dbReference type="InterPro" id="IPR015875">
    <property type="entry name" value="IMP_DH/GMP_Rdtase_CS"/>
</dbReference>
<dbReference type="RefSeq" id="XP_014675832.1">
    <property type="nucleotide sequence ID" value="XM_014820346.1"/>
</dbReference>
<organism evidence="10 11">
    <name type="scientific">Priapulus caudatus</name>
    <name type="common">Priapulid worm</name>
    <dbReference type="NCBI Taxonomy" id="37621"/>
    <lineage>
        <taxon>Eukaryota</taxon>
        <taxon>Metazoa</taxon>
        <taxon>Ecdysozoa</taxon>
        <taxon>Scalidophora</taxon>
        <taxon>Priapulida</taxon>
        <taxon>Priapulimorpha</taxon>
        <taxon>Priapulimorphida</taxon>
        <taxon>Priapulidae</taxon>
        <taxon>Priapulus</taxon>
    </lineage>
</organism>
<dbReference type="HAMAP" id="MF_00596">
    <property type="entry name" value="GMP_reduct_type1"/>
    <property type="match status" value="1"/>
</dbReference>
<comment type="function">
    <text evidence="6 8">Catalyzes the irreversible NADPH-dependent deamination of GMP to IMP. It functions in the conversion of nucleobase, nucleoside and nucleotide derivatives of G to A nucleotides, and in maintaining the intracellular balance of A and G nucleotides.</text>
</comment>
<evidence type="ECO:0000256" key="2">
    <source>
        <dbReference type="ARBA" id="ARBA00022723"/>
    </source>
</evidence>
<comment type="caution">
    <text evidence="8">Lacks conserved residue(s) required for the propagation of feature annotation.</text>
</comment>
<reference evidence="11" key="1">
    <citation type="submission" date="2025-08" db="UniProtKB">
        <authorList>
            <consortium name="RefSeq"/>
        </authorList>
    </citation>
    <scope>IDENTIFICATION</scope>
</reference>
<name>A0ABM1EUG1_PRICU</name>
<keyword evidence="4 8" id="KW-0630">Potassium</keyword>
<dbReference type="InterPro" id="IPR001093">
    <property type="entry name" value="IMP_DH_GMPRt"/>
</dbReference>
<dbReference type="InterPro" id="IPR005993">
    <property type="entry name" value="GMPR"/>
</dbReference>
<feature type="domain" description="IMP dehydrogenase/GMP reductase" evidence="9">
    <location>
        <begin position="10"/>
        <end position="219"/>
    </location>
</feature>
<dbReference type="InterPro" id="IPR013785">
    <property type="entry name" value="Aldolase_TIM"/>
</dbReference>
<keyword evidence="2 8" id="KW-0479">Metal-binding</keyword>
<dbReference type="PROSITE" id="PS00487">
    <property type="entry name" value="IMP_DH_GMP_RED"/>
    <property type="match status" value="1"/>
</dbReference>
<dbReference type="CDD" id="cd00381">
    <property type="entry name" value="IMPDH"/>
    <property type="match status" value="1"/>
</dbReference>
<evidence type="ECO:0000313" key="10">
    <source>
        <dbReference type="Proteomes" id="UP000695022"/>
    </source>
</evidence>
<feature type="binding site" evidence="8">
    <location>
        <position position="181"/>
    </location>
    <ligand>
        <name>K(+)</name>
        <dbReference type="ChEBI" id="CHEBI:29103"/>
    </ligand>
</feature>
<sequence length="330" mass="36398">MPRIDNDIKLDFKDVLFRPKRSTLKSRSEVDLSRPYIFRNSNVTYEGIPVIASNMDTVGTFEMAKVLAKNDCFTTIHKHYSIEEWKEFALNNKDLLGHIAASSGSSAADLEKLKAINEAVPEIKYICLDVANGYSEHFVDFVRRARKEFPEHTIIAGNVVTGEMVEELILSGADIIKVGIGPGSVCTTRKKAGVGYPQLSAVIECADAAHGLGGHIISESTQRRDRCDNRFYWFADMILLSSSSEITREASEGKTVEIPYRGDVAHTLLDILGGIRSACTYVGAGKLKELSKRTTFIRVTQQVNEVYAPHSVPTTRAAQTMPTKTALPAP</sequence>
<dbReference type="Pfam" id="PF00478">
    <property type="entry name" value="IMPDH"/>
    <property type="match status" value="2"/>
</dbReference>
<dbReference type="PANTHER" id="PTHR43170">
    <property type="entry name" value="GMP REDUCTASE"/>
    <property type="match status" value="1"/>
</dbReference>
<dbReference type="PANTHER" id="PTHR43170:SF5">
    <property type="entry name" value="GMP REDUCTASE"/>
    <property type="match status" value="1"/>
</dbReference>
<evidence type="ECO:0000256" key="4">
    <source>
        <dbReference type="ARBA" id="ARBA00022958"/>
    </source>
</evidence>